<dbReference type="EMBL" id="JADWYK010000010">
    <property type="protein sequence ID" value="MBG8555116.1"/>
    <property type="molecule type" value="Genomic_DNA"/>
</dbReference>
<sequence length="96" mass="10642">MHTEKKHILSDALNQSGTGHLLPIIDFLKVQGNEPSTGDQFYYYRDGNGVYGFAQPLDVAALRAQFEFPSSIHLTATSVHDIRHFVCITQNSGPLP</sequence>
<name>A0ABS0L4Q0_9BACT</name>
<reference evidence="1 2" key="1">
    <citation type="submission" date="2020-11" db="EMBL/GenBank/DDBJ databases">
        <title>Hymenobacter sp.</title>
        <authorList>
            <person name="Kim M.K."/>
        </authorList>
    </citation>
    <scope>NUCLEOTIDE SEQUENCE [LARGE SCALE GENOMIC DNA]</scope>
    <source>
        <strain evidence="1 2">BT594</strain>
    </source>
</reference>
<accession>A0ABS0L4Q0</accession>
<protein>
    <submittedName>
        <fullName evidence="1">Uncharacterized protein</fullName>
    </submittedName>
</protein>
<keyword evidence="2" id="KW-1185">Reference proteome</keyword>
<comment type="caution">
    <text evidence="1">The sequence shown here is derived from an EMBL/GenBank/DDBJ whole genome shotgun (WGS) entry which is preliminary data.</text>
</comment>
<gene>
    <name evidence="1" type="ORF">I5L79_16305</name>
</gene>
<dbReference type="Proteomes" id="UP000601099">
    <property type="component" value="Unassembled WGS sequence"/>
</dbReference>
<evidence type="ECO:0000313" key="2">
    <source>
        <dbReference type="Proteomes" id="UP000601099"/>
    </source>
</evidence>
<organism evidence="1 2">
    <name type="scientific">Hymenobacter guriensis</name>
    <dbReference type="NCBI Taxonomy" id="2793065"/>
    <lineage>
        <taxon>Bacteria</taxon>
        <taxon>Pseudomonadati</taxon>
        <taxon>Bacteroidota</taxon>
        <taxon>Cytophagia</taxon>
        <taxon>Cytophagales</taxon>
        <taxon>Hymenobacteraceae</taxon>
        <taxon>Hymenobacter</taxon>
    </lineage>
</organism>
<evidence type="ECO:0000313" key="1">
    <source>
        <dbReference type="EMBL" id="MBG8555116.1"/>
    </source>
</evidence>
<proteinExistence type="predicted"/>
<dbReference type="RefSeq" id="WP_196956135.1">
    <property type="nucleotide sequence ID" value="NZ_JADWYK010000010.1"/>
</dbReference>